<keyword evidence="4" id="KW-0472">Membrane</keyword>
<evidence type="ECO:0000256" key="5">
    <source>
        <dbReference type="ARBA" id="ARBA00023242"/>
    </source>
</evidence>
<keyword evidence="9" id="KW-1185">Reference proteome</keyword>
<feature type="compositionally biased region" description="Polar residues" evidence="7">
    <location>
        <begin position="151"/>
        <end position="166"/>
    </location>
</feature>
<sequence>MLAPEEAVEALTSVKKAVSEKDKSAIAPLQEVNRSLLIYRPEPRARIKSNAAIASDVAPPKVVLLFGWMDAPARLVSKYAQPWIERFPQSTVIVKLSTAALFMASRKDKEAMTKRLADLIKAEAEAQDHGSSLRSEIGRLEKETIEKSPNSEKQATETTGPGDSTMTLIERDEAASITGSTTTLASPAEALPSGLFIHSFSDGGSTNFSLLLEHLSSSKTPVPAPRLHIIDSSPGISTAKSTSTAFAMAFQKKSAAVYWMYRTAVYLFMKAFLFVKWITGSPTRSTTLRWRLNEPSKWTWPGQVGVQTQMSNGFVPRLYLFSKADRLIAHEAVELHAKDCAKIRNLPEPEVVQMDPAEGGDASKRVGTMEHSPLQLRRWKNAPHCGMGRHDFEGYWATIDAFMRAHANDPAM</sequence>
<evidence type="ECO:0000256" key="3">
    <source>
        <dbReference type="ARBA" id="ARBA00022989"/>
    </source>
</evidence>
<dbReference type="EMBL" id="JMSN01000019">
    <property type="protein sequence ID" value="KDN50416.1"/>
    <property type="molecule type" value="Genomic_DNA"/>
</dbReference>
<dbReference type="STRING" id="1037660.A0A066W9M2"/>
<feature type="region of interest" description="Disordered" evidence="7">
    <location>
        <begin position="353"/>
        <end position="372"/>
    </location>
</feature>
<organism evidence="8 9">
    <name type="scientific">Tilletiaria anomala (strain ATCC 24038 / CBS 436.72 / UBC 951)</name>
    <dbReference type="NCBI Taxonomy" id="1037660"/>
    <lineage>
        <taxon>Eukaryota</taxon>
        <taxon>Fungi</taxon>
        <taxon>Dikarya</taxon>
        <taxon>Basidiomycota</taxon>
        <taxon>Ustilaginomycotina</taxon>
        <taxon>Exobasidiomycetes</taxon>
        <taxon>Georgefischeriales</taxon>
        <taxon>Tilletiariaceae</taxon>
        <taxon>Tilletiaria</taxon>
    </lineage>
</organism>
<dbReference type="RefSeq" id="XP_013244541.1">
    <property type="nucleotide sequence ID" value="XM_013389087.1"/>
</dbReference>
<dbReference type="PANTHER" id="PTHR12265">
    <property type="entry name" value="TRANSMEMBRANE PROTEIN 53"/>
    <property type="match status" value="1"/>
</dbReference>
<evidence type="ECO:0000256" key="1">
    <source>
        <dbReference type="ARBA" id="ARBA00004126"/>
    </source>
</evidence>
<gene>
    <name evidence="8" type="ORF">K437DRAFT_273145</name>
</gene>
<dbReference type="HOGENOM" id="CLU_667623_0_0_1"/>
<dbReference type="GeneID" id="25266414"/>
<evidence type="ECO:0008006" key="10">
    <source>
        <dbReference type="Google" id="ProtNLM"/>
    </source>
</evidence>
<accession>A0A066W9M2</accession>
<feature type="compositionally biased region" description="Basic and acidic residues" evidence="7">
    <location>
        <begin position="140"/>
        <end position="150"/>
    </location>
</feature>
<evidence type="ECO:0000256" key="7">
    <source>
        <dbReference type="SAM" id="MobiDB-lite"/>
    </source>
</evidence>
<keyword evidence="2" id="KW-0812">Transmembrane</keyword>
<dbReference type="OMA" id="RWLLANI"/>
<evidence type="ECO:0000256" key="2">
    <source>
        <dbReference type="ARBA" id="ARBA00022692"/>
    </source>
</evidence>
<comment type="caution">
    <text evidence="8">The sequence shown here is derived from an EMBL/GenBank/DDBJ whole genome shotgun (WGS) entry which is preliminary data.</text>
</comment>
<dbReference type="GO" id="GO:0031965">
    <property type="term" value="C:nuclear membrane"/>
    <property type="evidence" value="ECO:0007669"/>
    <property type="project" value="UniProtKB-SubCell"/>
</dbReference>
<name>A0A066W9M2_TILAU</name>
<comment type="subcellular location">
    <subcellularLocation>
        <location evidence="6">Endomembrane system</location>
        <topology evidence="6">Single-pass membrane protein</topology>
    </subcellularLocation>
    <subcellularLocation>
        <location evidence="1">Nucleus membrane</location>
    </subcellularLocation>
</comment>
<dbReference type="AlphaFoldDB" id="A0A066W9M2"/>
<dbReference type="InParanoid" id="A0A066W9M2"/>
<evidence type="ECO:0000313" key="9">
    <source>
        <dbReference type="Proteomes" id="UP000027361"/>
    </source>
</evidence>
<evidence type="ECO:0000256" key="4">
    <source>
        <dbReference type="ARBA" id="ARBA00023136"/>
    </source>
</evidence>
<dbReference type="OrthoDB" id="77878at2759"/>
<protein>
    <recommendedName>
        <fullName evidence="10">DUF829-domain-containing protein</fullName>
    </recommendedName>
</protein>
<dbReference type="Pfam" id="PF05705">
    <property type="entry name" value="DUF829"/>
    <property type="match status" value="1"/>
</dbReference>
<dbReference type="PANTHER" id="PTHR12265:SF30">
    <property type="entry name" value="TRANSMEMBRANE PROTEIN 53"/>
    <property type="match status" value="1"/>
</dbReference>
<dbReference type="InterPro" id="IPR008547">
    <property type="entry name" value="DUF829_TMEM53"/>
</dbReference>
<reference evidence="8 9" key="1">
    <citation type="submission" date="2014-05" db="EMBL/GenBank/DDBJ databases">
        <title>Draft genome sequence of a rare smut relative, Tilletiaria anomala UBC 951.</title>
        <authorList>
            <consortium name="DOE Joint Genome Institute"/>
            <person name="Toome M."/>
            <person name="Kuo A."/>
            <person name="Henrissat B."/>
            <person name="Lipzen A."/>
            <person name="Tritt A."/>
            <person name="Yoshinaga Y."/>
            <person name="Zane M."/>
            <person name="Barry K."/>
            <person name="Grigoriev I.V."/>
            <person name="Spatafora J.W."/>
            <person name="Aimea M.C."/>
        </authorList>
    </citation>
    <scope>NUCLEOTIDE SEQUENCE [LARGE SCALE GENOMIC DNA]</scope>
    <source>
        <strain evidence="8 9">UBC 951</strain>
    </source>
</reference>
<evidence type="ECO:0000256" key="6">
    <source>
        <dbReference type="ARBA" id="ARBA00037847"/>
    </source>
</evidence>
<keyword evidence="5" id="KW-0539">Nucleus</keyword>
<dbReference type="Proteomes" id="UP000027361">
    <property type="component" value="Unassembled WGS sequence"/>
</dbReference>
<keyword evidence="3" id="KW-1133">Transmembrane helix</keyword>
<evidence type="ECO:0000313" key="8">
    <source>
        <dbReference type="EMBL" id="KDN50416.1"/>
    </source>
</evidence>
<feature type="region of interest" description="Disordered" evidence="7">
    <location>
        <begin position="140"/>
        <end position="166"/>
    </location>
</feature>
<proteinExistence type="predicted"/>